<keyword evidence="3" id="KW-1185">Reference proteome</keyword>
<gene>
    <name evidence="2" type="ORF">JF922_05440</name>
</gene>
<dbReference type="PANTHER" id="PTHR38462:SF1">
    <property type="entry name" value="YPRB RIBONUCLEASE H-LIKE DOMAIN-CONTAINING PROTEIN"/>
    <property type="match status" value="1"/>
</dbReference>
<dbReference type="RefSeq" id="WP_338199804.1">
    <property type="nucleotide sequence ID" value="NZ_JAEKNR010000064.1"/>
</dbReference>
<feature type="non-terminal residue" evidence="2">
    <location>
        <position position="255"/>
    </location>
</feature>
<protein>
    <submittedName>
        <fullName evidence="2">Ribonuclease H-like domain-containing protein</fullName>
    </submittedName>
</protein>
<evidence type="ECO:0000313" key="3">
    <source>
        <dbReference type="Proteomes" id="UP000612893"/>
    </source>
</evidence>
<dbReference type="Proteomes" id="UP000612893">
    <property type="component" value="Unassembled WGS sequence"/>
</dbReference>
<name>A0A934N8E5_9BACT</name>
<feature type="domain" description="YprB ribonuclease H-like" evidence="1">
    <location>
        <begin position="38"/>
        <end position="206"/>
    </location>
</feature>
<comment type="caution">
    <text evidence="2">The sequence shown here is derived from an EMBL/GenBank/DDBJ whole genome shotgun (WGS) entry which is preliminary data.</text>
</comment>
<sequence length="255" mass="27995">MPRGFEPVPTPFGTAWRFADVLPTGRVTGLVPPVAHGYLDTETTGLSGGTGTQVFAAAVCRPVRAGLELVQLFLPEPSAEAAFLSLLQEELGVSPGLATYNGSRFDLPLLRTRWVMARMPGELEHPCHLDLLTLTRALLRQRLESCTLRVVEERLLGFEREGDLPGALVPDAYLGYLRSGWAPNLEMALEHNRQDVLSLFHLHARLLLRLAGEEPRMEGADWLALGRHLLRAGRRADGWRALRRAAEVADGPASA</sequence>
<dbReference type="Pfam" id="PF13482">
    <property type="entry name" value="RNase_H_2"/>
    <property type="match status" value="1"/>
</dbReference>
<evidence type="ECO:0000313" key="2">
    <source>
        <dbReference type="EMBL" id="MBJ7597514.1"/>
    </source>
</evidence>
<dbReference type="InterPro" id="IPR038720">
    <property type="entry name" value="YprB_RNase_H-like_dom"/>
</dbReference>
<dbReference type="SUPFAM" id="SSF53098">
    <property type="entry name" value="Ribonuclease H-like"/>
    <property type="match status" value="1"/>
</dbReference>
<dbReference type="AlphaFoldDB" id="A0A934N8E5"/>
<dbReference type="PANTHER" id="PTHR38462">
    <property type="entry name" value="EXONUCLEASE-LIKE PROTEIN"/>
    <property type="match status" value="1"/>
</dbReference>
<organism evidence="2 3">
    <name type="scientific">Candidatus Nephthysia bennettiae</name>
    <dbReference type="NCBI Taxonomy" id="3127016"/>
    <lineage>
        <taxon>Bacteria</taxon>
        <taxon>Bacillati</taxon>
        <taxon>Candidatus Dormiibacterota</taxon>
        <taxon>Candidatus Dormibacteria</taxon>
        <taxon>Candidatus Dormibacterales</taxon>
        <taxon>Candidatus Dormibacteraceae</taxon>
        <taxon>Candidatus Nephthysia</taxon>
    </lineage>
</organism>
<dbReference type="InterPro" id="IPR012337">
    <property type="entry name" value="RNaseH-like_sf"/>
</dbReference>
<proteinExistence type="predicted"/>
<evidence type="ECO:0000259" key="1">
    <source>
        <dbReference type="Pfam" id="PF13482"/>
    </source>
</evidence>
<dbReference type="EMBL" id="JAEKNR010000064">
    <property type="protein sequence ID" value="MBJ7597514.1"/>
    <property type="molecule type" value="Genomic_DNA"/>
</dbReference>
<reference evidence="2" key="1">
    <citation type="submission" date="2020-10" db="EMBL/GenBank/DDBJ databases">
        <title>Ca. Dormibacterota MAGs.</title>
        <authorList>
            <person name="Montgomery K."/>
        </authorList>
    </citation>
    <scope>NUCLEOTIDE SEQUENCE [LARGE SCALE GENOMIC DNA]</scope>
    <source>
        <strain evidence="2">SC8812_S17_10</strain>
    </source>
</reference>
<accession>A0A934N8E5</accession>